<organism evidence="12 13">
    <name type="scientific">Treponema lecithinolyticum ATCC 700332</name>
    <dbReference type="NCBI Taxonomy" id="1321815"/>
    <lineage>
        <taxon>Bacteria</taxon>
        <taxon>Pseudomonadati</taxon>
        <taxon>Spirochaetota</taxon>
        <taxon>Spirochaetia</taxon>
        <taxon>Spirochaetales</taxon>
        <taxon>Treponemataceae</taxon>
        <taxon>Treponema</taxon>
    </lineage>
</organism>
<evidence type="ECO:0000256" key="6">
    <source>
        <dbReference type="ARBA" id="ARBA00022840"/>
    </source>
</evidence>
<evidence type="ECO:0000313" key="13">
    <source>
        <dbReference type="Proteomes" id="UP000016649"/>
    </source>
</evidence>
<feature type="domain" description="RecF/RecN/SMC N-terminal" evidence="11">
    <location>
        <begin position="1"/>
        <end position="517"/>
    </location>
</feature>
<protein>
    <recommendedName>
        <fullName evidence="3 9">DNA repair protein RecN</fullName>
    </recommendedName>
    <alternativeName>
        <fullName evidence="8 9">Recombination protein N</fullName>
    </alternativeName>
</protein>
<evidence type="ECO:0000313" key="12">
    <source>
        <dbReference type="EMBL" id="ERJ94116.1"/>
    </source>
</evidence>
<dbReference type="InterPro" id="IPR027417">
    <property type="entry name" value="P-loop_NTPase"/>
</dbReference>
<comment type="function">
    <text evidence="1 9">May be involved in recombinational repair of damaged DNA.</text>
</comment>
<name>A0ABN0P196_TRELE</name>
<dbReference type="SUPFAM" id="SSF52540">
    <property type="entry name" value="P-loop containing nucleoside triphosphate hydrolases"/>
    <property type="match status" value="1"/>
</dbReference>
<dbReference type="CDD" id="cd03241">
    <property type="entry name" value="ABC_RecN"/>
    <property type="match status" value="2"/>
</dbReference>
<evidence type="ECO:0000256" key="10">
    <source>
        <dbReference type="SAM" id="Coils"/>
    </source>
</evidence>
<dbReference type="InterPro" id="IPR003395">
    <property type="entry name" value="RecF/RecN/SMC_N"/>
</dbReference>
<gene>
    <name evidence="12" type="ORF">HMPREF9193_00471</name>
</gene>
<keyword evidence="4" id="KW-0547">Nucleotide-binding</keyword>
<keyword evidence="10" id="KW-0175">Coiled coil</keyword>
<evidence type="ECO:0000256" key="5">
    <source>
        <dbReference type="ARBA" id="ARBA00022763"/>
    </source>
</evidence>
<comment type="similarity">
    <text evidence="2 9">Belongs to the RecN family.</text>
</comment>
<dbReference type="Proteomes" id="UP000016649">
    <property type="component" value="Unassembled WGS sequence"/>
</dbReference>
<keyword evidence="7 9" id="KW-0234">DNA repair</keyword>
<dbReference type="PANTHER" id="PTHR11059">
    <property type="entry name" value="DNA REPAIR PROTEIN RECN"/>
    <property type="match status" value="1"/>
</dbReference>
<evidence type="ECO:0000256" key="8">
    <source>
        <dbReference type="ARBA" id="ARBA00033408"/>
    </source>
</evidence>
<keyword evidence="6" id="KW-0067">ATP-binding</keyword>
<feature type="coiled-coil region" evidence="10">
    <location>
        <begin position="205"/>
        <end position="232"/>
    </location>
</feature>
<evidence type="ECO:0000256" key="9">
    <source>
        <dbReference type="PIRNR" id="PIRNR003128"/>
    </source>
</evidence>
<accession>A0ABN0P196</accession>
<proteinExistence type="inferred from homology"/>
<evidence type="ECO:0000256" key="4">
    <source>
        <dbReference type="ARBA" id="ARBA00022741"/>
    </source>
</evidence>
<dbReference type="EMBL" id="AWVH01000006">
    <property type="protein sequence ID" value="ERJ94116.1"/>
    <property type="molecule type" value="Genomic_DNA"/>
</dbReference>
<keyword evidence="5 9" id="KW-0227">DNA damage</keyword>
<comment type="caution">
    <text evidence="12">The sequence shown here is derived from an EMBL/GenBank/DDBJ whole genome shotgun (WGS) entry which is preliminary data.</text>
</comment>
<dbReference type="InterPro" id="IPR004604">
    <property type="entry name" value="DNA_recomb/repair_RecN"/>
</dbReference>
<evidence type="ECO:0000259" key="11">
    <source>
        <dbReference type="Pfam" id="PF02463"/>
    </source>
</evidence>
<dbReference type="Gene3D" id="3.40.50.300">
    <property type="entry name" value="P-loop containing nucleotide triphosphate hydrolases"/>
    <property type="match status" value="2"/>
</dbReference>
<evidence type="ECO:0000256" key="3">
    <source>
        <dbReference type="ARBA" id="ARBA00021315"/>
    </source>
</evidence>
<dbReference type="NCBIfam" id="TIGR00634">
    <property type="entry name" value="recN"/>
    <property type="match status" value="1"/>
</dbReference>
<evidence type="ECO:0000256" key="7">
    <source>
        <dbReference type="ARBA" id="ARBA00023204"/>
    </source>
</evidence>
<keyword evidence="13" id="KW-1185">Reference proteome</keyword>
<dbReference type="RefSeq" id="WP_021686872.1">
    <property type="nucleotide sequence ID" value="NZ_KI260561.1"/>
</dbReference>
<dbReference type="PIRSF" id="PIRSF003128">
    <property type="entry name" value="RecN"/>
    <property type="match status" value="1"/>
</dbReference>
<reference evidence="12 13" key="1">
    <citation type="submission" date="2013-08" db="EMBL/GenBank/DDBJ databases">
        <authorList>
            <person name="Weinstock G."/>
            <person name="Sodergren E."/>
            <person name="Wylie T."/>
            <person name="Fulton L."/>
            <person name="Fulton R."/>
            <person name="Fronick C."/>
            <person name="O'Laughlin M."/>
            <person name="Godfrey J."/>
            <person name="Miner T."/>
            <person name="Herter B."/>
            <person name="Appelbaum E."/>
            <person name="Cordes M."/>
            <person name="Lek S."/>
            <person name="Wollam A."/>
            <person name="Pepin K.H."/>
            <person name="Palsikar V.B."/>
            <person name="Mitreva M."/>
            <person name="Wilson R.K."/>
        </authorList>
    </citation>
    <scope>NUCLEOTIDE SEQUENCE [LARGE SCALE GENOMIC DNA]</scope>
    <source>
        <strain evidence="12 13">ATCC 700332</strain>
    </source>
</reference>
<evidence type="ECO:0000256" key="2">
    <source>
        <dbReference type="ARBA" id="ARBA00009441"/>
    </source>
</evidence>
<dbReference type="PANTHER" id="PTHR11059:SF0">
    <property type="entry name" value="DNA REPAIR PROTEIN RECN"/>
    <property type="match status" value="1"/>
</dbReference>
<evidence type="ECO:0000256" key="1">
    <source>
        <dbReference type="ARBA" id="ARBA00003618"/>
    </source>
</evidence>
<sequence>MIEDIRIKDFALIDEASLEFGDGFTVLSGETGAGKSILIGAISFLLGGKGGPELIRTGAQEAQVSGTLKPNLSITGFAAWLDEHGIQPEDGRLLLRRSVRVNGKTSAWIQNVSVTRQELAQMTAWCIDIHGQHEHQSLLRIAEHRRFLDSYAGIENEVAQFTALYARLVEKRQELESADMDERQRAEKIEFLTFAAGEIEAARLKDNEDNELAQEENRLAQYEKLYQEIEAFSALTGAQGESVLSVLKKACTNLEKASAMDGSLEALSKRAENVFYELSDIAEEVRSYAQSLVFDPARLEEVQERQALFFKLKKKYASSVQAPLSEVVLYAQEAKVQLERLSLGETQRVQLKKQVEELERSVYGAAVELSAKRRASAENMEKAVETVLADLGMKGTKFCVHIEQKQAAADDQKCGPYGIDDIEFLISPNPGSPAKPLAKIASGGELSRVMLALKTVLGNSDFIDTLIFDEIDTGIGGEVAVAVGAHLKHLAAGRQILCITHLANIAVYADTQIKIEKSVAEGATSTHVYPISGEKRVEEIARMLSGDRLSSVSLEHARTMLNTYGG</sequence>
<dbReference type="Pfam" id="PF02463">
    <property type="entry name" value="SMC_N"/>
    <property type="match status" value="1"/>
</dbReference>